<name>A0AA43GVF5_9CYAN</name>
<dbReference type="AlphaFoldDB" id="A0AA43GVF5"/>
<protein>
    <submittedName>
        <fullName evidence="1">Uncharacterized protein</fullName>
    </submittedName>
</protein>
<dbReference type="EMBL" id="JANQDL010000018">
    <property type="protein sequence ID" value="MDH6062543.1"/>
    <property type="molecule type" value="Genomic_DNA"/>
</dbReference>
<dbReference type="Proteomes" id="UP001159370">
    <property type="component" value="Unassembled WGS sequence"/>
</dbReference>
<evidence type="ECO:0000313" key="2">
    <source>
        <dbReference type="Proteomes" id="UP001159370"/>
    </source>
</evidence>
<comment type="caution">
    <text evidence="1">The sequence shown here is derived from an EMBL/GenBank/DDBJ whole genome shotgun (WGS) entry which is preliminary data.</text>
</comment>
<gene>
    <name evidence="1" type="ORF">NWP23_01790</name>
</gene>
<accession>A0AA43GVF5</accession>
<proteinExistence type="predicted"/>
<evidence type="ECO:0000313" key="1">
    <source>
        <dbReference type="EMBL" id="MDH6062543.1"/>
    </source>
</evidence>
<reference evidence="1 2" key="1">
    <citation type="journal article" date="2023" name="J. Phycol.">
        <title>Chrysosporum ovalisporum is synonymous with the true-branching cyanobacterium Umezakia natans (Nostocales/Aphanizomenonaceae).</title>
        <authorList>
            <person name="McGregor G.B."/>
            <person name="Sendall B.C."/>
            <person name="Niiyama Y."/>
            <person name="Tuji A."/>
            <person name="Willis A."/>
        </authorList>
    </citation>
    <scope>NUCLEOTIDE SEQUENCE [LARGE SCALE GENOMIC DNA]</scope>
    <source>
        <strain evidence="1 2">FSS-62</strain>
    </source>
</reference>
<dbReference type="RefSeq" id="WP_280649908.1">
    <property type="nucleotide sequence ID" value="NZ_JANQDL010000018.1"/>
</dbReference>
<organism evidence="1 2">
    <name type="scientific">Umezakia ovalisporum FSS-62</name>
    <dbReference type="NCBI Taxonomy" id="2971776"/>
    <lineage>
        <taxon>Bacteria</taxon>
        <taxon>Bacillati</taxon>
        <taxon>Cyanobacteriota</taxon>
        <taxon>Cyanophyceae</taxon>
        <taxon>Nostocales</taxon>
        <taxon>Nodulariaceae</taxon>
        <taxon>Umezakia</taxon>
    </lineage>
</organism>
<sequence length="50" mass="5431">MFIVVKIAAVQRDVAAAQVVLIRGCLLLAKRRVSAGKFIEISLKQKSSGF</sequence>